<feature type="compositionally biased region" description="Polar residues" evidence="1">
    <location>
        <begin position="36"/>
        <end position="51"/>
    </location>
</feature>
<organism evidence="2">
    <name type="scientific">termite gut metagenome</name>
    <dbReference type="NCBI Taxonomy" id="433724"/>
    <lineage>
        <taxon>unclassified sequences</taxon>
        <taxon>metagenomes</taxon>
        <taxon>organismal metagenomes</taxon>
    </lineage>
</organism>
<proteinExistence type="predicted"/>
<evidence type="ECO:0000256" key="1">
    <source>
        <dbReference type="SAM" id="MobiDB-lite"/>
    </source>
</evidence>
<sequence>MKIFLIVAFFIVVGIVKAYNKAKQIPDERDFGGESSGDTNKESFPQSSPSSARELFPTENKPTVRSMAAMKRETTRMNFTKSSIGTDTNTIPQSQTSFDDLKTEQDFNISSPEEAKRAIIWSEILQRKY</sequence>
<comment type="caution">
    <text evidence="2">The sequence shown here is derived from an EMBL/GenBank/DDBJ whole genome shotgun (WGS) entry which is preliminary data.</text>
</comment>
<protein>
    <submittedName>
        <fullName evidence="2">Uncharacterized protein</fullName>
    </submittedName>
</protein>
<feature type="region of interest" description="Disordered" evidence="1">
    <location>
        <begin position="75"/>
        <end position="97"/>
    </location>
</feature>
<accession>A0A5J4RDD8</accession>
<evidence type="ECO:0000313" key="2">
    <source>
        <dbReference type="EMBL" id="KAA6332107.1"/>
    </source>
</evidence>
<feature type="region of interest" description="Disordered" evidence="1">
    <location>
        <begin position="26"/>
        <end position="62"/>
    </location>
</feature>
<dbReference type="AlphaFoldDB" id="A0A5J4RDD8"/>
<name>A0A5J4RDD8_9ZZZZ</name>
<gene>
    <name evidence="2" type="ORF">EZS27_019349</name>
</gene>
<dbReference type="EMBL" id="SNRY01001284">
    <property type="protein sequence ID" value="KAA6332107.1"/>
    <property type="molecule type" value="Genomic_DNA"/>
</dbReference>
<feature type="compositionally biased region" description="Polar residues" evidence="1">
    <location>
        <begin position="76"/>
        <end position="97"/>
    </location>
</feature>
<reference evidence="2" key="1">
    <citation type="submission" date="2019-03" db="EMBL/GenBank/DDBJ databases">
        <title>Single cell metagenomics reveals metabolic interactions within the superorganism composed of flagellate Streblomastix strix and complex community of Bacteroidetes bacteria on its surface.</title>
        <authorList>
            <person name="Treitli S.C."/>
            <person name="Kolisko M."/>
            <person name="Husnik F."/>
            <person name="Keeling P."/>
            <person name="Hampl V."/>
        </authorList>
    </citation>
    <scope>NUCLEOTIDE SEQUENCE</scope>
    <source>
        <strain evidence="2">STM</strain>
    </source>
</reference>